<dbReference type="InterPro" id="IPR014729">
    <property type="entry name" value="Rossmann-like_a/b/a_fold"/>
</dbReference>
<sequence length="278" mass="31054">MEKHFLVCVCDDGAESYSIRFIRDFFNFPCDVRLTLFHVAPQSGSWGGHNSSSTGTKLLEKIRDNFLVNSFCNESKVDIKSINSRGSIAREFVQEGHKGLYDAVIFGRQATSTFEELFDYSIPNRMIWEDITFPLWFCKCPQEIPRKNVLLCLGSGDPSQRITDHVGYVLSEDSAHSITLLHVQNPKKEKAESSDILFETARGSLLANGVEESRIIPRIVGGTDVAKAIQAEALKGHYSVVAVGRDFHDKTTKEKLLPDSVSAKLLRNLEGAALWISK</sequence>
<proteinExistence type="predicted"/>
<dbReference type="RefSeq" id="WP_085102840.1">
    <property type="nucleotide sequence ID" value="NZ_FWZU01000004.1"/>
</dbReference>
<gene>
    <name evidence="1" type="ORF">SAMN06295933_2576</name>
</gene>
<name>A0A1X7E489_9BACT</name>
<evidence type="ECO:0008006" key="3">
    <source>
        <dbReference type="Google" id="ProtNLM"/>
    </source>
</evidence>
<protein>
    <recommendedName>
        <fullName evidence="3">Nucleotide-binding universal stress protein, UspA family</fullName>
    </recommendedName>
</protein>
<dbReference type="STRING" id="1519643.SAMN06295933_2576"/>
<dbReference type="SUPFAM" id="SSF52402">
    <property type="entry name" value="Adenine nucleotide alpha hydrolases-like"/>
    <property type="match status" value="1"/>
</dbReference>
<dbReference type="Proteomes" id="UP000192906">
    <property type="component" value="Unassembled WGS sequence"/>
</dbReference>
<reference evidence="2" key="1">
    <citation type="submission" date="2017-04" db="EMBL/GenBank/DDBJ databases">
        <authorList>
            <person name="Varghese N."/>
            <person name="Submissions S."/>
        </authorList>
    </citation>
    <scope>NUCLEOTIDE SEQUENCE [LARGE SCALE GENOMIC DNA]</scope>
    <source>
        <strain evidence="2">K3S</strain>
    </source>
</reference>
<dbReference type="Gene3D" id="3.40.50.620">
    <property type="entry name" value="HUPs"/>
    <property type="match status" value="1"/>
</dbReference>
<accession>A0A1X7E489</accession>
<dbReference type="OrthoDB" id="5430193at2"/>
<organism evidence="1 2">
    <name type="scientific">Desulfovibrio gilichinskyi</name>
    <dbReference type="NCBI Taxonomy" id="1519643"/>
    <lineage>
        <taxon>Bacteria</taxon>
        <taxon>Pseudomonadati</taxon>
        <taxon>Thermodesulfobacteriota</taxon>
        <taxon>Desulfovibrionia</taxon>
        <taxon>Desulfovibrionales</taxon>
        <taxon>Desulfovibrionaceae</taxon>
        <taxon>Desulfovibrio</taxon>
    </lineage>
</organism>
<evidence type="ECO:0000313" key="1">
    <source>
        <dbReference type="EMBL" id="SMF26650.1"/>
    </source>
</evidence>
<dbReference type="EMBL" id="FWZU01000004">
    <property type="protein sequence ID" value="SMF26650.1"/>
    <property type="molecule type" value="Genomic_DNA"/>
</dbReference>
<keyword evidence="2" id="KW-1185">Reference proteome</keyword>
<dbReference type="AlphaFoldDB" id="A0A1X7E489"/>
<evidence type="ECO:0000313" key="2">
    <source>
        <dbReference type="Proteomes" id="UP000192906"/>
    </source>
</evidence>